<organism evidence="1 2">
    <name type="scientific">Racocetra persica</name>
    <dbReference type="NCBI Taxonomy" id="160502"/>
    <lineage>
        <taxon>Eukaryota</taxon>
        <taxon>Fungi</taxon>
        <taxon>Fungi incertae sedis</taxon>
        <taxon>Mucoromycota</taxon>
        <taxon>Glomeromycotina</taxon>
        <taxon>Glomeromycetes</taxon>
        <taxon>Diversisporales</taxon>
        <taxon>Gigasporaceae</taxon>
        <taxon>Racocetra</taxon>
    </lineage>
</organism>
<gene>
    <name evidence="1" type="ORF">RPERSI_LOCUS33220</name>
</gene>
<dbReference type="Proteomes" id="UP000789920">
    <property type="component" value="Unassembled WGS sequence"/>
</dbReference>
<feature type="non-terminal residue" evidence="1">
    <location>
        <position position="67"/>
    </location>
</feature>
<sequence>MVGEGSREKKVFKKWKTCKYWLGGIMNVRNYEVKAKSSATAPQRINGIGKQELASHLMLVEIRPEVA</sequence>
<dbReference type="EMBL" id="CAJVQC010142837">
    <property type="protein sequence ID" value="CAG8844479.1"/>
    <property type="molecule type" value="Genomic_DNA"/>
</dbReference>
<keyword evidence="2" id="KW-1185">Reference proteome</keyword>
<proteinExistence type="predicted"/>
<protein>
    <submittedName>
        <fullName evidence="1">31079_t:CDS:1</fullName>
    </submittedName>
</protein>
<comment type="caution">
    <text evidence="1">The sequence shown here is derived from an EMBL/GenBank/DDBJ whole genome shotgun (WGS) entry which is preliminary data.</text>
</comment>
<reference evidence="1" key="1">
    <citation type="submission" date="2021-06" db="EMBL/GenBank/DDBJ databases">
        <authorList>
            <person name="Kallberg Y."/>
            <person name="Tangrot J."/>
            <person name="Rosling A."/>
        </authorList>
    </citation>
    <scope>NUCLEOTIDE SEQUENCE</scope>
    <source>
        <strain evidence="1">MA461A</strain>
    </source>
</reference>
<evidence type="ECO:0000313" key="2">
    <source>
        <dbReference type="Proteomes" id="UP000789920"/>
    </source>
</evidence>
<accession>A0ACA9SPQ3</accession>
<name>A0ACA9SPQ3_9GLOM</name>
<evidence type="ECO:0000313" key="1">
    <source>
        <dbReference type="EMBL" id="CAG8844479.1"/>
    </source>
</evidence>